<evidence type="ECO:0000313" key="2">
    <source>
        <dbReference type="EMBL" id="KAG1529412.1"/>
    </source>
</evidence>
<gene>
    <name evidence="2" type="ORF">G6F50_018018</name>
</gene>
<dbReference type="EMBL" id="JAANIU010015239">
    <property type="protein sequence ID" value="KAG1529412.1"/>
    <property type="molecule type" value="Genomic_DNA"/>
</dbReference>
<protein>
    <recommendedName>
        <fullName evidence="1">Flagellar hook-associated protein 2 N-terminal domain-containing protein</fullName>
    </recommendedName>
</protein>
<feature type="domain" description="Flagellar hook-associated protein 2 N-terminal" evidence="1">
    <location>
        <begin position="2"/>
        <end position="81"/>
    </location>
</feature>
<dbReference type="Pfam" id="PF02465">
    <property type="entry name" value="FliD_N"/>
    <property type="match status" value="1"/>
</dbReference>
<keyword evidence="3" id="KW-1185">Reference proteome</keyword>
<sequence length="91" mass="9294">MQLSSIGTVTSAFDKLKTALTALKATTAFDTRTVTASGKAQPANTEDVLTASVALYDLGTTKAAASNGTHQVEVTSLATAHKLIADTSARP</sequence>
<organism evidence="2 3">
    <name type="scientific">Rhizopus delemar</name>
    <dbReference type="NCBI Taxonomy" id="936053"/>
    <lineage>
        <taxon>Eukaryota</taxon>
        <taxon>Fungi</taxon>
        <taxon>Fungi incertae sedis</taxon>
        <taxon>Mucoromycota</taxon>
        <taxon>Mucoromycotina</taxon>
        <taxon>Mucoromycetes</taxon>
        <taxon>Mucorales</taxon>
        <taxon>Mucorineae</taxon>
        <taxon>Rhizopodaceae</taxon>
        <taxon>Rhizopus</taxon>
    </lineage>
</organism>
<dbReference type="AlphaFoldDB" id="A0A9P6XP20"/>
<accession>A0A9P6XP20</accession>
<reference evidence="2 3" key="1">
    <citation type="journal article" date="2020" name="Microb. Genom.">
        <title>Genetic diversity of clinical and environmental Mucorales isolates obtained from an investigation of mucormycosis cases among solid organ transplant recipients.</title>
        <authorList>
            <person name="Nguyen M.H."/>
            <person name="Kaul D."/>
            <person name="Muto C."/>
            <person name="Cheng S.J."/>
            <person name="Richter R.A."/>
            <person name="Bruno V.M."/>
            <person name="Liu G."/>
            <person name="Beyhan S."/>
            <person name="Sundermann A.J."/>
            <person name="Mounaud S."/>
            <person name="Pasculle A.W."/>
            <person name="Nierman W.C."/>
            <person name="Driscoll E."/>
            <person name="Cumbie R."/>
            <person name="Clancy C.J."/>
            <person name="Dupont C.L."/>
        </authorList>
    </citation>
    <scope>NUCLEOTIDE SEQUENCE [LARGE SCALE GENOMIC DNA]</scope>
    <source>
        <strain evidence="2 3">GL24</strain>
    </source>
</reference>
<evidence type="ECO:0000259" key="1">
    <source>
        <dbReference type="Pfam" id="PF02465"/>
    </source>
</evidence>
<comment type="caution">
    <text evidence="2">The sequence shown here is derived from an EMBL/GenBank/DDBJ whole genome shotgun (WGS) entry which is preliminary data.</text>
</comment>
<proteinExistence type="predicted"/>
<dbReference type="InterPro" id="IPR003481">
    <property type="entry name" value="FliD_N"/>
</dbReference>
<name>A0A9P6XP20_9FUNG</name>
<dbReference type="Proteomes" id="UP000740926">
    <property type="component" value="Unassembled WGS sequence"/>
</dbReference>
<evidence type="ECO:0000313" key="3">
    <source>
        <dbReference type="Proteomes" id="UP000740926"/>
    </source>
</evidence>